<evidence type="ECO:0000313" key="4">
    <source>
        <dbReference type="Proteomes" id="UP001457282"/>
    </source>
</evidence>
<comment type="caution">
    <text evidence="3">The sequence shown here is derived from an EMBL/GenBank/DDBJ whole genome shotgun (WGS) entry which is preliminary data.</text>
</comment>
<accession>A0AAW1XBJ9</accession>
<evidence type="ECO:0000313" key="3">
    <source>
        <dbReference type="EMBL" id="KAK9933738.1"/>
    </source>
</evidence>
<dbReference type="EMBL" id="JBEDUW010000004">
    <property type="protein sequence ID" value="KAK9933738.1"/>
    <property type="molecule type" value="Genomic_DNA"/>
</dbReference>
<protein>
    <submittedName>
        <fullName evidence="3">Uncharacterized protein</fullName>
    </submittedName>
</protein>
<evidence type="ECO:0000256" key="1">
    <source>
        <dbReference type="SAM" id="Coils"/>
    </source>
</evidence>
<name>A0AAW1XBJ9_RUBAR</name>
<proteinExistence type="predicted"/>
<keyword evidence="4" id="KW-1185">Reference proteome</keyword>
<feature type="coiled-coil region" evidence="1">
    <location>
        <begin position="235"/>
        <end position="262"/>
    </location>
</feature>
<feature type="compositionally biased region" description="Basic and acidic residues" evidence="2">
    <location>
        <begin position="27"/>
        <end position="36"/>
    </location>
</feature>
<evidence type="ECO:0000256" key="2">
    <source>
        <dbReference type="SAM" id="MobiDB-lite"/>
    </source>
</evidence>
<sequence>MGSDEVNHNGDLNEDESVLRKRPAHLSSREEQERAKVVKATTHSPSHLLDTHHLHKIASFKNPTSVKHDLDDSPLEDMKRAQKVVDQSQTPVTAEESLCSDRFPTRFSKDAWSICQFGSTDSRHREKLYFCLPKSCRDSEKDIGDVKPLTMILSGAQKCVSPALVASKEGSDIDQISKTIGDKMTQIAYLALEEERKMQTTLAAEVSRMKEVNENLLSRIDSRISENLELEKLLKQERERSLLELNTQKEKHKAEIIKCKTESVKSHVTNGRLQKKCVALKAELDELVK</sequence>
<gene>
    <name evidence="3" type="ORF">M0R45_020914</name>
</gene>
<feature type="region of interest" description="Disordered" evidence="2">
    <location>
        <begin position="1"/>
        <end position="43"/>
    </location>
</feature>
<keyword evidence="1" id="KW-0175">Coiled coil</keyword>
<reference evidence="3 4" key="1">
    <citation type="journal article" date="2023" name="G3 (Bethesda)">
        <title>A chromosome-length genome assembly and annotation of blackberry (Rubus argutus, cv. 'Hillquist').</title>
        <authorList>
            <person name="Bruna T."/>
            <person name="Aryal R."/>
            <person name="Dudchenko O."/>
            <person name="Sargent D.J."/>
            <person name="Mead D."/>
            <person name="Buti M."/>
            <person name="Cavallini A."/>
            <person name="Hytonen T."/>
            <person name="Andres J."/>
            <person name="Pham M."/>
            <person name="Weisz D."/>
            <person name="Mascagni F."/>
            <person name="Usai G."/>
            <person name="Natali L."/>
            <person name="Bassil N."/>
            <person name="Fernandez G.E."/>
            <person name="Lomsadze A."/>
            <person name="Armour M."/>
            <person name="Olukolu B."/>
            <person name="Poorten T."/>
            <person name="Britton C."/>
            <person name="Davik J."/>
            <person name="Ashrafi H."/>
            <person name="Aiden E.L."/>
            <person name="Borodovsky M."/>
            <person name="Worthington M."/>
        </authorList>
    </citation>
    <scope>NUCLEOTIDE SEQUENCE [LARGE SCALE GENOMIC DNA]</scope>
    <source>
        <strain evidence="3">PI 553951</strain>
    </source>
</reference>
<organism evidence="3 4">
    <name type="scientific">Rubus argutus</name>
    <name type="common">Southern blackberry</name>
    <dbReference type="NCBI Taxonomy" id="59490"/>
    <lineage>
        <taxon>Eukaryota</taxon>
        <taxon>Viridiplantae</taxon>
        <taxon>Streptophyta</taxon>
        <taxon>Embryophyta</taxon>
        <taxon>Tracheophyta</taxon>
        <taxon>Spermatophyta</taxon>
        <taxon>Magnoliopsida</taxon>
        <taxon>eudicotyledons</taxon>
        <taxon>Gunneridae</taxon>
        <taxon>Pentapetalae</taxon>
        <taxon>rosids</taxon>
        <taxon>fabids</taxon>
        <taxon>Rosales</taxon>
        <taxon>Rosaceae</taxon>
        <taxon>Rosoideae</taxon>
        <taxon>Rosoideae incertae sedis</taxon>
        <taxon>Rubus</taxon>
    </lineage>
</organism>
<dbReference type="AlphaFoldDB" id="A0AAW1XBJ9"/>
<dbReference type="Proteomes" id="UP001457282">
    <property type="component" value="Unassembled WGS sequence"/>
</dbReference>